<dbReference type="GO" id="GO:0032007">
    <property type="term" value="P:negative regulation of TOR signaling"/>
    <property type="evidence" value="ECO:0007669"/>
    <property type="project" value="TreeGrafter"/>
</dbReference>
<feature type="compositionally biased region" description="Low complexity" evidence="1">
    <location>
        <begin position="934"/>
        <end position="945"/>
    </location>
</feature>
<keyword evidence="3" id="KW-1185">Reference proteome</keyword>
<evidence type="ECO:0000313" key="3">
    <source>
        <dbReference type="Proteomes" id="UP000070501"/>
    </source>
</evidence>
<feature type="region of interest" description="Disordered" evidence="1">
    <location>
        <begin position="762"/>
        <end position="781"/>
    </location>
</feature>
<evidence type="ECO:0000256" key="1">
    <source>
        <dbReference type="SAM" id="MobiDB-lite"/>
    </source>
</evidence>
<dbReference type="Proteomes" id="UP000070501">
    <property type="component" value="Unassembled WGS sequence"/>
</dbReference>
<dbReference type="GO" id="GO:0051726">
    <property type="term" value="P:regulation of cell cycle"/>
    <property type="evidence" value="ECO:0007669"/>
    <property type="project" value="TreeGrafter"/>
</dbReference>
<gene>
    <name evidence="2" type="ORF">Micbo1qcDRAFT_162638</name>
</gene>
<protein>
    <submittedName>
        <fullName evidence="2">Hamartin protein-domain-containing protein</fullName>
    </submittedName>
</protein>
<organism evidence="2 3">
    <name type="scientific">Microdochium bolleyi</name>
    <dbReference type="NCBI Taxonomy" id="196109"/>
    <lineage>
        <taxon>Eukaryota</taxon>
        <taxon>Fungi</taxon>
        <taxon>Dikarya</taxon>
        <taxon>Ascomycota</taxon>
        <taxon>Pezizomycotina</taxon>
        <taxon>Sordariomycetes</taxon>
        <taxon>Xylariomycetidae</taxon>
        <taxon>Xylariales</taxon>
        <taxon>Microdochiaceae</taxon>
        <taxon>Microdochium</taxon>
    </lineage>
</organism>
<name>A0A136J5G2_9PEZI</name>
<feature type="compositionally biased region" description="Polar residues" evidence="1">
    <location>
        <begin position="522"/>
        <end position="533"/>
    </location>
</feature>
<dbReference type="STRING" id="196109.A0A136J5G2"/>
<feature type="compositionally biased region" description="Basic and acidic residues" evidence="1">
    <location>
        <begin position="762"/>
        <end position="772"/>
    </location>
</feature>
<evidence type="ECO:0000313" key="2">
    <source>
        <dbReference type="EMBL" id="KXJ92374.1"/>
    </source>
</evidence>
<feature type="region of interest" description="Disordered" evidence="1">
    <location>
        <begin position="885"/>
        <end position="979"/>
    </location>
</feature>
<dbReference type="InParanoid" id="A0A136J5G2"/>
<feature type="compositionally biased region" description="Polar residues" evidence="1">
    <location>
        <begin position="968"/>
        <end position="979"/>
    </location>
</feature>
<feature type="region of interest" description="Disordered" evidence="1">
    <location>
        <begin position="452"/>
        <end position="533"/>
    </location>
</feature>
<dbReference type="AlphaFoldDB" id="A0A136J5G2"/>
<proteinExistence type="predicted"/>
<dbReference type="EMBL" id="KQ964249">
    <property type="protein sequence ID" value="KXJ92374.1"/>
    <property type="molecule type" value="Genomic_DNA"/>
</dbReference>
<dbReference type="SUPFAM" id="SSF48371">
    <property type="entry name" value="ARM repeat"/>
    <property type="match status" value="1"/>
</dbReference>
<dbReference type="PANTHER" id="PTHR15154:SF2">
    <property type="entry name" value="HAMARTIN"/>
    <property type="match status" value="1"/>
</dbReference>
<dbReference type="OrthoDB" id="6022054at2759"/>
<dbReference type="InterPro" id="IPR007483">
    <property type="entry name" value="Hamartin"/>
</dbReference>
<reference evidence="3" key="1">
    <citation type="submission" date="2016-02" db="EMBL/GenBank/DDBJ databases">
        <title>Draft genome sequence of Microdochium bolleyi, a fungal endophyte of beachgrass.</title>
        <authorList>
            <consortium name="DOE Joint Genome Institute"/>
            <person name="David A.S."/>
            <person name="May G."/>
            <person name="Haridas S."/>
            <person name="Lim J."/>
            <person name="Wang M."/>
            <person name="Labutti K."/>
            <person name="Lipzen A."/>
            <person name="Barry K."/>
            <person name="Grigoriev I.V."/>
        </authorList>
    </citation>
    <scope>NUCLEOTIDE SEQUENCE [LARGE SCALE GENOMIC DNA]</scope>
    <source>
        <strain evidence="3">J235TASD1</strain>
    </source>
</reference>
<feature type="region of interest" description="Disordered" evidence="1">
    <location>
        <begin position="575"/>
        <end position="595"/>
    </location>
</feature>
<dbReference type="InterPro" id="IPR016024">
    <property type="entry name" value="ARM-type_fold"/>
</dbReference>
<dbReference type="GO" id="GO:0033596">
    <property type="term" value="C:TSC1-TSC2 complex"/>
    <property type="evidence" value="ECO:0007669"/>
    <property type="project" value="TreeGrafter"/>
</dbReference>
<accession>A0A136J5G2</accession>
<sequence length="979" mass="109317">MTVAMASLPQFKDLAKAIQAYVPAGSLPLPDSLADLIEGYLRKHEDKFEESISDKVNDELLSVFHSSVANKPSRYAPFIAVLRRLRPLIGQAEKVLNWIDLLTPILDHLTQEKDLASESQALVLEILTADDNAHTSGSARGVAAAMAEKLLCIWLEESRLAGRTDDTSQHFKEKHIRETLLQYGRKRPQDLMIVLDKYFLQKSSRALILIFVADFVKSQPPHLHTILQTPLFGDLLTCLQQDTSSTIISLALGVVTMILPHFPSSLVPHLPTLFNIYARLLFWERLLSNLSATMDGEQEPYTAPVSTTWDKCNFSPNMDITSIEHLMSFYTILYGLYPINFTDYIRKPQRYLRHAEVPDADEIEVQPSEIRHATEQFRQCHLLHENFYTLTIDSEKTDVGRFLKCEPAEVVADCIALCVAPEWQPDISTLGTTLDEPVLGSQGIDETTEATLLGISHPKDTSASQSPLADNMDGPGLSEADGNTTATTFPPIARKTSQASHHSNKDSSGAPMSGDGLESPTLPRQLTTSGSQTRLQDMINSNKAIKSGLHQNLPNDSVPSLALSQHETISERLYGHLSAGGPPSVSTSDPSRCHDEQTGHLYRQILLLQNDLTFERFMKQQHLTHVGDLRRRQLHEATTEAEAQNLMITNRHLKQRLAEAKSTELQVKKEAESRRTMSKKWEADLTSKLRALREEQKKWTAREKTLVSELDAAKSEHEKLVKLVCDAEVRELGLKQNMQSVELNVSEMERLRAEVERATEAERNLQAREAERQAALTSADEADGRAEALRLKITALEQELRQNQDRHQRELSALNVQLQDTLKKGTTSVPEDLQQKLDAAIAGARAQQEQFRERLKEHARRNRDLQAELLDLKCSIPSRTRSDPLRIYDMRASKNISSDSEDVPQPRSQRGYSNPEAHDSSSYSVSPPLAPVKSSASISSREGASLIDVGAERSETPASAERFVVPGRSTSLPAVIRSS</sequence>
<dbReference type="PANTHER" id="PTHR15154">
    <property type="entry name" value="HAMARTIN"/>
    <property type="match status" value="1"/>
</dbReference>